<dbReference type="InterPro" id="IPR057196">
    <property type="entry name" value="DUF7874"/>
</dbReference>
<accession>A0A6G1DFI1</accession>
<dbReference type="PANTHER" id="PTHR37754">
    <property type="entry name" value="CALCIUM ION-BINDING PROTEIN"/>
    <property type="match status" value="1"/>
</dbReference>
<dbReference type="AlphaFoldDB" id="A0A6G1DFI1"/>
<proteinExistence type="predicted"/>
<dbReference type="Proteomes" id="UP000479710">
    <property type="component" value="Unassembled WGS sequence"/>
</dbReference>
<sequence length="167" mass="18643">MAFLPVNFGLPGLGSIPTGQVYDQYFKDKTAKFSDFHLAFVEFCKDLNTVLPGQDFDTPSLDQLKDFYEKTWEPLKGDHEKKKVEFVKYINQTVKEATVDDSLFIMAGLAAPAGAIVLKRTGESIPQLKKFRLDLLPNVIFVPLCTLGAIMGATALQMGKKRKQIHS</sequence>
<organism evidence="2 3">
    <name type="scientific">Oryza meyeriana var. granulata</name>
    <dbReference type="NCBI Taxonomy" id="110450"/>
    <lineage>
        <taxon>Eukaryota</taxon>
        <taxon>Viridiplantae</taxon>
        <taxon>Streptophyta</taxon>
        <taxon>Embryophyta</taxon>
        <taxon>Tracheophyta</taxon>
        <taxon>Spermatophyta</taxon>
        <taxon>Magnoliopsida</taxon>
        <taxon>Liliopsida</taxon>
        <taxon>Poales</taxon>
        <taxon>Poaceae</taxon>
        <taxon>BOP clade</taxon>
        <taxon>Oryzoideae</taxon>
        <taxon>Oryzeae</taxon>
        <taxon>Oryzinae</taxon>
        <taxon>Oryza</taxon>
        <taxon>Oryza meyeriana</taxon>
    </lineage>
</organism>
<dbReference type="Pfam" id="PF25284">
    <property type="entry name" value="DUF7874"/>
    <property type="match status" value="1"/>
</dbReference>
<name>A0A6G1DFI1_9ORYZ</name>
<evidence type="ECO:0000256" key="1">
    <source>
        <dbReference type="SAM" id="Phobius"/>
    </source>
</evidence>
<keyword evidence="1" id="KW-0812">Transmembrane</keyword>
<evidence type="ECO:0000313" key="3">
    <source>
        <dbReference type="Proteomes" id="UP000479710"/>
    </source>
</evidence>
<dbReference type="OrthoDB" id="1868634at2759"/>
<keyword evidence="1" id="KW-1133">Transmembrane helix</keyword>
<dbReference type="PANTHER" id="PTHR37754:SF1">
    <property type="entry name" value="CALCIUM ION-BINDING PROTEIN"/>
    <property type="match status" value="1"/>
</dbReference>
<gene>
    <name evidence="2" type="ORF">E2562_011200</name>
</gene>
<reference evidence="2 3" key="1">
    <citation type="submission" date="2019-11" db="EMBL/GenBank/DDBJ databases">
        <title>Whole genome sequence of Oryza granulata.</title>
        <authorList>
            <person name="Li W."/>
        </authorList>
    </citation>
    <scope>NUCLEOTIDE SEQUENCE [LARGE SCALE GENOMIC DNA]</scope>
    <source>
        <strain evidence="3">cv. Menghai</strain>
        <tissue evidence="2">Leaf</tissue>
    </source>
</reference>
<feature type="transmembrane region" description="Helical" evidence="1">
    <location>
        <begin position="135"/>
        <end position="156"/>
    </location>
</feature>
<dbReference type="EMBL" id="SPHZ02000006">
    <property type="protein sequence ID" value="KAF0911575.1"/>
    <property type="molecule type" value="Genomic_DNA"/>
</dbReference>
<keyword evidence="3" id="KW-1185">Reference proteome</keyword>
<comment type="caution">
    <text evidence="2">The sequence shown here is derived from an EMBL/GenBank/DDBJ whole genome shotgun (WGS) entry which is preliminary data.</text>
</comment>
<protein>
    <submittedName>
        <fullName evidence="2">Uncharacterized protein</fullName>
    </submittedName>
</protein>
<evidence type="ECO:0000313" key="2">
    <source>
        <dbReference type="EMBL" id="KAF0911575.1"/>
    </source>
</evidence>
<keyword evidence="1" id="KW-0472">Membrane</keyword>